<dbReference type="Pfam" id="PF02272">
    <property type="entry name" value="DHHA1"/>
    <property type="match status" value="1"/>
</dbReference>
<feature type="domain" description="DDH" evidence="1">
    <location>
        <begin position="19"/>
        <end position="183"/>
    </location>
</feature>
<protein>
    <submittedName>
        <fullName evidence="3">Phosphoesterase RecJ domain protein</fullName>
    </submittedName>
</protein>
<dbReference type="eggNOG" id="arCOG01565">
    <property type="taxonomic scope" value="Archaea"/>
</dbReference>
<dbReference type="AlphaFoldDB" id="D7DUQ0"/>
<dbReference type="Proteomes" id="UP000007722">
    <property type="component" value="Chromosome"/>
</dbReference>
<dbReference type="InterPro" id="IPR051319">
    <property type="entry name" value="Oligoribo/pAp-PDE_c-di-AMP_PDE"/>
</dbReference>
<evidence type="ECO:0000259" key="2">
    <source>
        <dbReference type="Pfam" id="PF02272"/>
    </source>
</evidence>
<evidence type="ECO:0000259" key="1">
    <source>
        <dbReference type="Pfam" id="PF01368"/>
    </source>
</evidence>
<evidence type="ECO:0000313" key="4">
    <source>
        <dbReference type="Proteomes" id="UP000007722"/>
    </source>
</evidence>
<keyword evidence="4" id="KW-1185">Reference proteome</keyword>
<evidence type="ECO:0000313" key="3">
    <source>
        <dbReference type="EMBL" id="ADI36860.1"/>
    </source>
</evidence>
<feature type="domain" description="DHHA1" evidence="2">
    <location>
        <begin position="271"/>
        <end position="339"/>
    </location>
</feature>
<dbReference type="PANTHER" id="PTHR47618">
    <property type="entry name" value="BIFUNCTIONAL OLIGORIBONUCLEASE AND PAP PHOSPHATASE NRNA"/>
    <property type="match status" value="1"/>
</dbReference>
<gene>
    <name evidence="3" type="ordered locus">Mvol_1203</name>
</gene>
<dbReference type="SUPFAM" id="SSF64182">
    <property type="entry name" value="DHH phosphoesterases"/>
    <property type="match status" value="1"/>
</dbReference>
<organism evidence="3 4">
    <name type="scientific">Methanococcus voltae (strain ATCC BAA-1334 / A3)</name>
    <dbReference type="NCBI Taxonomy" id="456320"/>
    <lineage>
        <taxon>Archaea</taxon>
        <taxon>Methanobacteriati</taxon>
        <taxon>Methanobacteriota</taxon>
        <taxon>Methanomada group</taxon>
        <taxon>Methanococci</taxon>
        <taxon>Methanococcales</taxon>
        <taxon>Methanococcaceae</taxon>
        <taxon>Methanococcus</taxon>
    </lineage>
</organism>
<dbReference type="KEGG" id="mvo:Mvol_1203"/>
<dbReference type="Gene3D" id="3.10.310.40">
    <property type="match status" value="1"/>
</dbReference>
<dbReference type="OrthoDB" id="350705at2157"/>
<sequence length="359" mass="40316">MNNKYDIEKLKEILKSDEILFLCHHNADPDAIGACIGLRFLAEHINKPKKLKNVKSDEETGTNPKTGKYRISANSISKISRNMLEEIQNLSYDIEILEYPKIPKKVFLVDTSSINQITVNKEKLYESYVSMVDHHKKTELADKCDFLIVNEESTSTCEMVSRILKDINLFPPKNVRTALLCGIAYDTKHLKLASEETFKLITWLIKDISFQRILYLLSQESEKGKRIAHLKACSRMQIEEMDGLIITISNASSYEASCAKTAVSIGADLALVAAVRKRDKQIRISSRCRKSVSKKLHMGELMEEVASKINGQGGGHAEAAGLNANWDKSTSKDEAVSKIIKICLATIKEKLNPIDNVKN</sequence>
<accession>D7DUQ0</accession>
<dbReference type="EMBL" id="CP002057">
    <property type="protein sequence ID" value="ADI36860.1"/>
    <property type="molecule type" value="Genomic_DNA"/>
</dbReference>
<dbReference type="PANTHER" id="PTHR47618:SF1">
    <property type="entry name" value="BIFUNCTIONAL OLIGORIBONUCLEASE AND PAP PHOSPHATASE NRNA"/>
    <property type="match status" value="1"/>
</dbReference>
<name>D7DUQ0_METV3</name>
<dbReference type="Pfam" id="PF01368">
    <property type="entry name" value="DHH"/>
    <property type="match status" value="1"/>
</dbReference>
<dbReference type="InterPro" id="IPR001667">
    <property type="entry name" value="DDH_dom"/>
</dbReference>
<reference evidence="3 4" key="1">
    <citation type="submission" date="2010-05" db="EMBL/GenBank/DDBJ databases">
        <title>Complete sequence of Methanococcus voltae A3.</title>
        <authorList>
            <consortium name="US DOE Joint Genome Institute"/>
            <person name="Lucas S."/>
            <person name="Copeland A."/>
            <person name="Lapidus A."/>
            <person name="Cheng J.-F."/>
            <person name="Bruce D."/>
            <person name="Goodwin L."/>
            <person name="Pitluck S."/>
            <person name="Lowry S."/>
            <person name="Clum A."/>
            <person name="Land M."/>
            <person name="Hauser L."/>
            <person name="Kyrpides N."/>
            <person name="Mikhailova N."/>
            <person name="Whitman W.B."/>
            <person name="Woyke T."/>
        </authorList>
    </citation>
    <scope>NUCLEOTIDE SEQUENCE [LARGE SCALE GENOMIC DNA]</scope>
    <source>
        <strain evidence="4">ATCC BAA-1334 / A3</strain>
    </source>
</reference>
<proteinExistence type="predicted"/>
<dbReference type="GO" id="GO:0003676">
    <property type="term" value="F:nucleic acid binding"/>
    <property type="evidence" value="ECO:0007669"/>
    <property type="project" value="InterPro"/>
</dbReference>
<dbReference type="STRING" id="456320.Mvol_1203"/>
<dbReference type="InterPro" id="IPR003156">
    <property type="entry name" value="DHHA1_dom"/>
</dbReference>
<dbReference type="InterPro" id="IPR038763">
    <property type="entry name" value="DHH_sf"/>
</dbReference>
<dbReference type="Gene3D" id="3.90.1640.10">
    <property type="entry name" value="inorganic pyrophosphatase (n-terminal core)"/>
    <property type="match status" value="1"/>
</dbReference>
<dbReference type="HOGENOM" id="CLU_070736_0_0_2"/>
<dbReference type="InParanoid" id="D7DUQ0"/>